<gene>
    <name evidence="3" type="ORF">MCOR_7504</name>
</gene>
<evidence type="ECO:0000313" key="4">
    <source>
        <dbReference type="Proteomes" id="UP000507470"/>
    </source>
</evidence>
<feature type="compositionally biased region" description="Basic and acidic residues" evidence="1">
    <location>
        <begin position="1"/>
        <end position="12"/>
    </location>
</feature>
<keyword evidence="2" id="KW-1133">Transmembrane helix</keyword>
<sequence>MLFENLHVESTRRSTTAGSTDTVNELSTTNYVSSETTFITSGKCIIFNVEMKNQFIEFHDESTSRSTTSLSEDTVKHKTGTEESSPGIIAGVAVLLTVVMLTAVIILVLVFRKIYLRKQLLSRSVGNGKRTSKINYYATENVQEGQYQDIDISNGDYCLAAAVSDDTCNIDGTKDGNATYVRAISGVYDILNEKDNRKIPTKNQNENASKFEESKMEVYNLTSNLTVNQQTMGKNTNAIDKLQTTDTVDFDPTYNHINNVVVREDVSNYDHFSIQK</sequence>
<keyword evidence="2" id="KW-0472">Membrane</keyword>
<dbReference type="OrthoDB" id="6151838at2759"/>
<organism evidence="3 4">
    <name type="scientific">Mytilus coruscus</name>
    <name type="common">Sea mussel</name>
    <dbReference type="NCBI Taxonomy" id="42192"/>
    <lineage>
        <taxon>Eukaryota</taxon>
        <taxon>Metazoa</taxon>
        <taxon>Spiralia</taxon>
        <taxon>Lophotrochozoa</taxon>
        <taxon>Mollusca</taxon>
        <taxon>Bivalvia</taxon>
        <taxon>Autobranchia</taxon>
        <taxon>Pteriomorphia</taxon>
        <taxon>Mytilida</taxon>
        <taxon>Mytiloidea</taxon>
        <taxon>Mytilidae</taxon>
        <taxon>Mytilinae</taxon>
        <taxon>Mytilus</taxon>
    </lineage>
</organism>
<name>A0A6J8AIX0_MYTCO</name>
<accession>A0A6J8AIX0</accession>
<dbReference type="AlphaFoldDB" id="A0A6J8AIX0"/>
<reference evidence="3 4" key="1">
    <citation type="submission" date="2020-06" db="EMBL/GenBank/DDBJ databases">
        <authorList>
            <person name="Li R."/>
            <person name="Bekaert M."/>
        </authorList>
    </citation>
    <scope>NUCLEOTIDE SEQUENCE [LARGE SCALE GENOMIC DNA]</scope>
    <source>
        <strain evidence="4">wild</strain>
    </source>
</reference>
<keyword evidence="2" id="KW-0812">Transmembrane</keyword>
<dbReference type="EMBL" id="CACVKT020001379">
    <property type="protein sequence ID" value="CAC5367703.1"/>
    <property type="molecule type" value="Genomic_DNA"/>
</dbReference>
<evidence type="ECO:0000313" key="3">
    <source>
        <dbReference type="EMBL" id="CAC5367703.1"/>
    </source>
</evidence>
<evidence type="ECO:0000256" key="1">
    <source>
        <dbReference type="SAM" id="MobiDB-lite"/>
    </source>
</evidence>
<keyword evidence="4" id="KW-1185">Reference proteome</keyword>
<proteinExistence type="predicted"/>
<feature type="transmembrane region" description="Helical" evidence="2">
    <location>
        <begin position="88"/>
        <end position="111"/>
    </location>
</feature>
<feature type="region of interest" description="Disordered" evidence="1">
    <location>
        <begin position="1"/>
        <end position="21"/>
    </location>
</feature>
<evidence type="ECO:0000256" key="2">
    <source>
        <dbReference type="SAM" id="Phobius"/>
    </source>
</evidence>
<dbReference type="Proteomes" id="UP000507470">
    <property type="component" value="Unassembled WGS sequence"/>
</dbReference>
<protein>
    <submittedName>
        <fullName evidence="3">Uncharacterized protein</fullName>
    </submittedName>
</protein>